<gene>
    <name evidence="1" type="ORF">LV82_02589</name>
</gene>
<dbReference type="RefSeq" id="WP_104072313.1">
    <property type="nucleotide sequence ID" value="NZ_PRDS01000009.1"/>
</dbReference>
<dbReference type="EMBL" id="PRDS01000009">
    <property type="protein sequence ID" value="PPB79798.1"/>
    <property type="molecule type" value="Genomic_DNA"/>
</dbReference>
<protein>
    <submittedName>
        <fullName evidence="1">Excisionase family DNA binding protein</fullName>
    </submittedName>
</protein>
<sequence length="78" mass="9239">MGELKLTIVDQQTLDEILREVRALRHRIDTLRVEPEPEWVTVEEYARRAGRTESTVRRWISDGRLKTKRAGKRVLVRV</sequence>
<name>A0A2S5JEI9_9RHOB</name>
<proteinExistence type="predicted"/>
<accession>A0A2S5JEI9</accession>
<keyword evidence="2" id="KW-1185">Reference proteome</keyword>
<evidence type="ECO:0000313" key="2">
    <source>
        <dbReference type="Proteomes" id="UP000239736"/>
    </source>
</evidence>
<evidence type="ECO:0000313" key="1">
    <source>
        <dbReference type="EMBL" id="PPB79798.1"/>
    </source>
</evidence>
<organism evidence="1 2">
    <name type="scientific">Albidovulum inexpectatum</name>
    <dbReference type="NCBI Taxonomy" id="196587"/>
    <lineage>
        <taxon>Bacteria</taxon>
        <taxon>Pseudomonadati</taxon>
        <taxon>Pseudomonadota</taxon>
        <taxon>Alphaproteobacteria</taxon>
        <taxon>Rhodobacterales</taxon>
        <taxon>Paracoccaceae</taxon>
        <taxon>Albidovulum</taxon>
    </lineage>
</organism>
<dbReference type="AlphaFoldDB" id="A0A2S5JEI9"/>
<reference evidence="1 2" key="1">
    <citation type="submission" date="2018-01" db="EMBL/GenBank/DDBJ databases">
        <title>Genomic Encyclopedia of Archaeal and Bacterial Type Strains, Phase II (KMG-II): from individual species to whole genera.</title>
        <authorList>
            <person name="Goeker M."/>
        </authorList>
    </citation>
    <scope>NUCLEOTIDE SEQUENCE [LARGE SCALE GENOMIC DNA]</scope>
    <source>
        <strain evidence="1 2">DSM 12048</strain>
    </source>
</reference>
<comment type="caution">
    <text evidence="1">The sequence shown here is derived from an EMBL/GenBank/DDBJ whole genome shotgun (WGS) entry which is preliminary data.</text>
</comment>
<dbReference type="Proteomes" id="UP000239736">
    <property type="component" value="Unassembled WGS sequence"/>
</dbReference>